<gene>
    <name evidence="3" type="ORF">AB0C36_13855</name>
</gene>
<dbReference type="PANTHER" id="PTHR39081:SF1">
    <property type="entry name" value="MUT7-C RNASE DOMAIN-CONTAINING PROTEIN"/>
    <property type="match status" value="1"/>
</dbReference>
<name>A0ABV3DFX6_9ACTN</name>
<dbReference type="EMBL" id="JBEZFP010000029">
    <property type="protein sequence ID" value="MEU8134586.1"/>
    <property type="molecule type" value="Genomic_DNA"/>
</dbReference>
<protein>
    <submittedName>
        <fullName evidence="3">Mut7-C RNAse domain-containing protein</fullName>
    </submittedName>
</protein>
<dbReference type="InterPro" id="IPR002782">
    <property type="entry name" value="Mut7-C_RNAse_dom"/>
</dbReference>
<dbReference type="Pfam" id="PF14451">
    <property type="entry name" value="Ub-Mut7C"/>
    <property type="match status" value="1"/>
</dbReference>
<dbReference type="PANTHER" id="PTHR39081">
    <property type="entry name" value="MUT7-C DOMAIN-CONTAINING PROTEIN"/>
    <property type="match status" value="1"/>
</dbReference>
<dbReference type="Proteomes" id="UP001551482">
    <property type="component" value="Unassembled WGS sequence"/>
</dbReference>
<feature type="domain" description="Mut7-C RNAse" evidence="1">
    <location>
        <begin position="103"/>
        <end position="243"/>
    </location>
</feature>
<comment type="caution">
    <text evidence="3">The sequence shown here is derived from an EMBL/GenBank/DDBJ whole genome shotgun (WGS) entry which is preliminary data.</text>
</comment>
<feature type="domain" description="Ubiquitin Mut7-C" evidence="2">
    <location>
        <begin position="17"/>
        <end position="95"/>
    </location>
</feature>
<evidence type="ECO:0000313" key="3">
    <source>
        <dbReference type="EMBL" id="MEU8134586.1"/>
    </source>
</evidence>
<dbReference type="Pfam" id="PF01927">
    <property type="entry name" value="Mut7-C"/>
    <property type="match status" value="1"/>
</dbReference>
<accession>A0ABV3DFX6</accession>
<dbReference type="InterPro" id="IPR027798">
    <property type="entry name" value="Ub_Mut7C"/>
</dbReference>
<reference evidence="3 4" key="1">
    <citation type="submission" date="2024-06" db="EMBL/GenBank/DDBJ databases">
        <title>The Natural Products Discovery Center: Release of the First 8490 Sequenced Strains for Exploring Actinobacteria Biosynthetic Diversity.</title>
        <authorList>
            <person name="Kalkreuter E."/>
            <person name="Kautsar S.A."/>
            <person name="Yang D."/>
            <person name="Bader C.D."/>
            <person name="Teijaro C.N."/>
            <person name="Fluegel L."/>
            <person name="Davis C.M."/>
            <person name="Simpson J.R."/>
            <person name="Lauterbach L."/>
            <person name="Steele A.D."/>
            <person name="Gui C."/>
            <person name="Meng S."/>
            <person name="Li G."/>
            <person name="Viehrig K."/>
            <person name="Ye F."/>
            <person name="Su P."/>
            <person name="Kiefer A.F."/>
            <person name="Nichols A."/>
            <person name="Cepeda A.J."/>
            <person name="Yan W."/>
            <person name="Fan B."/>
            <person name="Jiang Y."/>
            <person name="Adhikari A."/>
            <person name="Zheng C.-J."/>
            <person name="Schuster L."/>
            <person name="Cowan T.M."/>
            <person name="Smanski M.J."/>
            <person name="Chevrette M.G."/>
            <person name="De Carvalho L.P.S."/>
            <person name="Shen B."/>
        </authorList>
    </citation>
    <scope>NUCLEOTIDE SEQUENCE [LARGE SCALE GENOMIC DNA]</scope>
    <source>
        <strain evidence="3 4">NPDC048946</strain>
    </source>
</reference>
<proteinExistence type="predicted"/>
<dbReference type="RefSeq" id="WP_358353364.1">
    <property type="nucleotide sequence ID" value="NZ_JBEZFP010000029.1"/>
</dbReference>
<evidence type="ECO:0000259" key="1">
    <source>
        <dbReference type="Pfam" id="PF01927"/>
    </source>
</evidence>
<evidence type="ECO:0000313" key="4">
    <source>
        <dbReference type="Proteomes" id="UP001551482"/>
    </source>
</evidence>
<sequence>MSGSDSLGGPNVASAAPTVTLTLADDLHRFLPPRLRAGCVTAAVADDSTLGHVVESAGVPLPEVGWLVVDGARADAAYRPQGGEAVEVYAVARPQQVPGPGLRFLLDVHLGALARRMRLVGLDTAYHNDCDDPVLVEQANAERRVLLTQDRGLLRRRNLWFGAYVRGTRPDAQLDDLLRRFAPDLAPWTRCTSCNGPLAAVTKESVVDDVEPRTLASFDRFARCTACRRVYWHGSHGGRLDEIVDTALRTVADTAEAAGAAESAGAARAADTAQTPGAPGAAG</sequence>
<evidence type="ECO:0000259" key="2">
    <source>
        <dbReference type="Pfam" id="PF14451"/>
    </source>
</evidence>
<keyword evidence="4" id="KW-1185">Reference proteome</keyword>
<organism evidence="3 4">
    <name type="scientific">Streptodolium elevatio</name>
    <dbReference type="NCBI Taxonomy" id="3157996"/>
    <lineage>
        <taxon>Bacteria</taxon>
        <taxon>Bacillati</taxon>
        <taxon>Actinomycetota</taxon>
        <taxon>Actinomycetes</taxon>
        <taxon>Kitasatosporales</taxon>
        <taxon>Streptomycetaceae</taxon>
        <taxon>Streptodolium</taxon>
    </lineage>
</organism>